<comment type="caution">
    <text evidence="2">The sequence shown here is derived from an EMBL/GenBank/DDBJ whole genome shotgun (WGS) entry which is preliminary data.</text>
</comment>
<gene>
    <name evidence="2" type="ORF">EVAR_62670_1</name>
</gene>
<evidence type="ECO:0000313" key="2">
    <source>
        <dbReference type="EMBL" id="GBP81754.1"/>
    </source>
</evidence>
<reference evidence="2 3" key="1">
    <citation type="journal article" date="2019" name="Commun. Biol.">
        <title>The bagworm genome reveals a unique fibroin gene that provides high tensile strength.</title>
        <authorList>
            <person name="Kono N."/>
            <person name="Nakamura H."/>
            <person name="Ohtoshi R."/>
            <person name="Tomita M."/>
            <person name="Numata K."/>
            <person name="Arakawa K."/>
        </authorList>
    </citation>
    <scope>NUCLEOTIDE SEQUENCE [LARGE SCALE GENOMIC DNA]</scope>
</reference>
<feature type="region of interest" description="Disordered" evidence="1">
    <location>
        <begin position="13"/>
        <end position="48"/>
    </location>
</feature>
<keyword evidence="3" id="KW-1185">Reference proteome</keyword>
<dbReference type="Proteomes" id="UP000299102">
    <property type="component" value="Unassembled WGS sequence"/>
</dbReference>
<dbReference type="AlphaFoldDB" id="A0A4C1Z3X6"/>
<name>A0A4C1Z3X6_EUMVA</name>
<evidence type="ECO:0000256" key="1">
    <source>
        <dbReference type="SAM" id="MobiDB-lite"/>
    </source>
</evidence>
<sequence>MVIFTQHTEEFREQVQKPGAGSAYRRAGTGPKATDRDGGTTGTDWTDAPTPLQFISGASACIYELHTIQSKGRSHAFAYSRMSVRSFLILGYGTEVLFLPQAGRLLVGNTTPTDQVEWLH</sequence>
<proteinExistence type="predicted"/>
<evidence type="ECO:0000313" key="3">
    <source>
        <dbReference type="Proteomes" id="UP000299102"/>
    </source>
</evidence>
<accession>A0A4C1Z3X6</accession>
<dbReference type="EMBL" id="BGZK01001528">
    <property type="protein sequence ID" value="GBP81754.1"/>
    <property type="molecule type" value="Genomic_DNA"/>
</dbReference>
<organism evidence="2 3">
    <name type="scientific">Eumeta variegata</name>
    <name type="common">Bagworm moth</name>
    <name type="synonym">Eumeta japonica</name>
    <dbReference type="NCBI Taxonomy" id="151549"/>
    <lineage>
        <taxon>Eukaryota</taxon>
        <taxon>Metazoa</taxon>
        <taxon>Ecdysozoa</taxon>
        <taxon>Arthropoda</taxon>
        <taxon>Hexapoda</taxon>
        <taxon>Insecta</taxon>
        <taxon>Pterygota</taxon>
        <taxon>Neoptera</taxon>
        <taxon>Endopterygota</taxon>
        <taxon>Lepidoptera</taxon>
        <taxon>Glossata</taxon>
        <taxon>Ditrysia</taxon>
        <taxon>Tineoidea</taxon>
        <taxon>Psychidae</taxon>
        <taxon>Oiketicinae</taxon>
        <taxon>Eumeta</taxon>
    </lineage>
</organism>
<protein>
    <submittedName>
        <fullName evidence="2">Uncharacterized protein</fullName>
    </submittedName>
</protein>